<evidence type="ECO:0000313" key="2">
    <source>
        <dbReference type="Proteomes" id="UP000814140"/>
    </source>
</evidence>
<accession>A0ACB8SQW2</accession>
<name>A0ACB8SQW2_9AGAM</name>
<dbReference type="EMBL" id="MU277233">
    <property type="protein sequence ID" value="KAI0058612.1"/>
    <property type="molecule type" value="Genomic_DNA"/>
</dbReference>
<gene>
    <name evidence="1" type="ORF">BV25DRAFT_1994116</name>
</gene>
<reference evidence="1" key="2">
    <citation type="journal article" date="2022" name="New Phytol.">
        <title>Evolutionary transition to the ectomycorrhizal habit in the genomes of a hyperdiverse lineage of mushroom-forming fungi.</title>
        <authorList>
            <person name="Looney B."/>
            <person name="Miyauchi S."/>
            <person name="Morin E."/>
            <person name="Drula E."/>
            <person name="Courty P.E."/>
            <person name="Kohler A."/>
            <person name="Kuo A."/>
            <person name="LaButti K."/>
            <person name="Pangilinan J."/>
            <person name="Lipzen A."/>
            <person name="Riley R."/>
            <person name="Andreopoulos W."/>
            <person name="He G."/>
            <person name="Johnson J."/>
            <person name="Nolan M."/>
            <person name="Tritt A."/>
            <person name="Barry K.W."/>
            <person name="Grigoriev I.V."/>
            <person name="Nagy L.G."/>
            <person name="Hibbett D."/>
            <person name="Henrissat B."/>
            <person name="Matheny P.B."/>
            <person name="Labbe J."/>
            <person name="Martin F.M."/>
        </authorList>
    </citation>
    <scope>NUCLEOTIDE SEQUENCE</scope>
    <source>
        <strain evidence="1">HHB10654</strain>
    </source>
</reference>
<dbReference type="Proteomes" id="UP000814140">
    <property type="component" value="Unassembled WGS sequence"/>
</dbReference>
<reference evidence="1" key="1">
    <citation type="submission" date="2021-03" db="EMBL/GenBank/DDBJ databases">
        <authorList>
            <consortium name="DOE Joint Genome Institute"/>
            <person name="Ahrendt S."/>
            <person name="Looney B.P."/>
            <person name="Miyauchi S."/>
            <person name="Morin E."/>
            <person name="Drula E."/>
            <person name="Courty P.E."/>
            <person name="Chicoki N."/>
            <person name="Fauchery L."/>
            <person name="Kohler A."/>
            <person name="Kuo A."/>
            <person name="Labutti K."/>
            <person name="Pangilinan J."/>
            <person name="Lipzen A."/>
            <person name="Riley R."/>
            <person name="Andreopoulos W."/>
            <person name="He G."/>
            <person name="Johnson J."/>
            <person name="Barry K.W."/>
            <person name="Grigoriev I.V."/>
            <person name="Nagy L."/>
            <person name="Hibbett D."/>
            <person name="Henrissat B."/>
            <person name="Matheny P.B."/>
            <person name="Labbe J."/>
            <person name="Martin F."/>
        </authorList>
    </citation>
    <scope>NUCLEOTIDE SEQUENCE</scope>
    <source>
        <strain evidence="1">HHB10654</strain>
    </source>
</reference>
<evidence type="ECO:0000313" key="1">
    <source>
        <dbReference type="EMBL" id="KAI0058612.1"/>
    </source>
</evidence>
<sequence>MEDDIVYVRTNPPAHTSTHGTVTGIALSIPKRGDEPSQTLRFFRSRTSVVHIGRAPASNIGRDREVDNALFRCPVISRRHAKIVFSGENQVQLTDLSSHHGTHVLKQGDAISKKLTPGEPISLDNGDSVTFGKTVGRDECLVRPVTAIVRLLHDEEVSWTPANKGKQPFRSSTSGRYGIFVHEAPSHSPPSSPSSSECSSPGEPDMSIDASDPPEEYPIGRDHHADQHLPSLSRLGLLQRLYPTVHPSKPLTLHPPALSPQGSKHPWYHHLEDEDEWSPSFEQRSDPAILPLRMDDSRGPTATHQRLESPSPASDPFVIGAFPHSRAASPSGPSHPQVISISPELESPEIESVVYAPLTESGLVAPESERDMPALIGIATEATPVDNDEAMVLEPHEHPTDIVVSAVGPTVPSMDIDTVTDARLSALDDGLVNLRGSVLRVHIANRKTQADQKAQADRTAALDKRVDETNVLFQSLWDRIEGVHDKSHDLREELATFKERIDNVEATVEQWNLKSEEQVRDQATRKEIHVSPDMMKAAIAQREDVKLSVASLHSLVSDLTALHNSSVLKADTEMQQLKAYRQQAAEKLAEIDALTVAAAPSLKRKRSVSIEEEDGRRELGEHAVDVPRQVKRSRRIVANVMHTAAAMTVGAVAAWSALAFA</sequence>
<protein>
    <submittedName>
        <fullName evidence="1">Uncharacterized protein</fullName>
    </submittedName>
</protein>
<proteinExistence type="predicted"/>
<keyword evidence="2" id="KW-1185">Reference proteome</keyword>
<organism evidence="1 2">
    <name type="scientific">Artomyces pyxidatus</name>
    <dbReference type="NCBI Taxonomy" id="48021"/>
    <lineage>
        <taxon>Eukaryota</taxon>
        <taxon>Fungi</taxon>
        <taxon>Dikarya</taxon>
        <taxon>Basidiomycota</taxon>
        <taxon>Agaricomycotina</taxon>
        <taxon>Agaricomycetes</taxon>
        <taxon>Russulales</taxon>
        <taxon>Auriscalpiaceae</taxon>
        <taxon>Artomyces</taxon>
    </lineage>
</organism>
<comment type="caution">
    <text evidence="1">The sequence shown here is derived from an EMBL/GenBank/DDBJ whole genome shotgun (WGS) entry which is preliminary data.</text>
</comment>